<proteinExistence type="predicted"/>
<name>A0A6J5LEV1_9CAUD</name>
<gene>
    <name evidence="1" type="ORF">UFOVP134_39</name>
</gene>
<evidence type="ECO:0000313" key="1">
    <source>
        <dbReference type="EMBL" id="CAB4132132.1"/>
    </source>
</evidence>
<organism evidence="1">
    <name type="scientific">uncultured Caudovirales phage</name>
    <dbReference type="NCBI Taxonomy" id="2100421"/>
    <lineage>
        <taxon>Viruses</taxon>
        <taxon>Duplodnaviria</taxon>
        <taxon>Heunggongvirae</taxon>
        <taxon>Uroviricota</taxon>
        <taxon>Caudoviricetes</taxon>
        <taxon>Peduoviridae</taxon>
        <taxon>Maltschvirus</taxon>
        <taxon>Maltschvirus maltsch</taxon>
    </lineage>
</organism>
<reference evidence="1" key="1">
    <citation type="submission" date="2020-04" db="EMBL/GenBank/DDBJ databases">
        <authorList>
            <person name="Chiriac C."/>
            <person name="Salcher M."/>
            <person name="Ghai R."/>
            <person name="Kavagutti S V."/>
        </authorList>
    </citation>
    <scope>NUCLEOTIDE SEQUENCE</scope>
</reference>
<protein>
    <submittedName>
        <fullName evidence="1">Uncharacterized protein</fullName>
    </submittedName>
</protein>
<sequence>MTNEQRIALERRYVRRYLADLKAKGWRVDSMSADGEELSYPADLFACDEACVILERTRDQRRGFILFVYGNDPSEVLCDCSTSIWDDTKATSDWIEQRTL</sequence>
<dbReference type="EMBL" id="LR796258">
    <property type="protein sequence ID" value="CAB4132132.1"/>
    <property type="molecule type" value="Genomic_DNA"/>
</dbReference>
<accession>A0A6J5LEV1</accession>